<evidence type="ECO:0000313" key="4">
    <source>
        <dbReference type="Proteomes" id="UP001198220"/>
    </source>
</evidence>
<dbReference type="PANTHER" id="PTHR37826">
    <property type="entry name" value="FLOTILLIN BAND_7_5 DOMAIN PROTEIN"/>
    <property type="match status" value="1"/>
</dbReference>
<sequence length="484" mass="51633">MGLIKAGMGALGGTLADQWKEFFYCESLGKDVLVTKGQKRITGRSSNTKGNDNIISNGSGIAVADGQCMLIVEQGRVVEVCAEPGEFTYDTSSEPSIFAGNLGESIRETFKVVGKRFTFGGDTGKDQRVYYINTKEMGEILYGTATPIPFRVVVNEELGYKLSVDLRCNGNFTYRISDPLLFYTNVCGNVESDYESTEIAPRLKGELMTALQPALATLSAKKIQYYEIPAHTLELSDALNDVLSKTWKEKRGIEVFSFNINSLSIPDDQRLKLTEWEENAMTTNPNTAAARLVGGQIDAMKAAANNNAGAMTGFMGMGMAMNAGGMGGMNAQNLFAMGQQQNQAAAPQPAQPQAAAPSAPQPAAEGWKCQCGATVTGKFCPECGAKKPEPQPAAGSWTCKCGATATGKFCPECGSPKPADSDGWTCSCGAVNKGKFCQNCGAKKPAGAPLYRCDKCGWEPEDPAHPPKFCPECGDPFDDGDVTN</sequence>
<name>A0AAE3A7W3_9FIRM</name>
<feature type="domain" description="SPFH" evidence="2">
    <location>
        <begin position="52"/>
        <end position="273"/>
    </location>
</feature>
<dbReference type="SUPFAM" id="SSF117892">
    <property type="entry name" value="Band 7/SPFH domain"/>
    <property type="match status" value="1"/>
</dbReference>
<dbReference type="RefSeq" id="WP_308459331.1">
    <property type="nucleotide sequence ID" value="NZ_JAJEPS010000007.1"/>
</dbReference>
<dbReference type="Proteomes" id="UP001198220">
    <property type="component" value="Unassembled WGS sequence"/>
</dbReference>
<reference evidence="3 4" key="1">
    <citation type="submission" date="2021-10" db="EMBL/GenBank/DDBJ databases">
        <title>Anaerobic single-cell dispensing facilitates the cultivation of human gut bacteria.</title>
        <authorList>
            <person name="Afrizal A."/>
        </authorList>
    </citation>
    <scope>NUCLEOTIDE SEQUENCE [LARGE SCALE GENOMIC DNA]</scope>
    <source>
        <strain evidence="3 4">CLA-AA-H276</strain>
    </source>
</reference>
<evidence type="ECO:0000256" key="1">
    <source>
        <dbReference type="SAM" id="MobiDB-lite"/>
    </source>
</evidence>
<dbReference type="Pfam" id="PF13421">
    <property type="entry name" value="Band_7_1"/>
    <property type="match status" value="1"/>
</dbReference>
<accession>A0AAE3A7W3</accession>
<dbReference type="EMBL" id="JAJEPS010000007">
    <property type="protein sequence ID" value="MCC2126207.1"/>
    <property type="molecule type" value="Genomic_DNA"/>
</dbReference>
<dbReference type="CDD" id="cd00350">
    <property type="entry name" value="rubredoxin_like"/>
    <property type="match status" value="1"/>
</dbReference>
<keyword evidence="4" id="KW-1185">Reference proteome</keyword>
<organism evidence="3 4">
    <name type="scientific">Hominiventricola filiformis</name>
    <dbReference type="NCBI Taxonomy" id="2885352"/>
    <lineage>
        <taxon>Bacteria</taxon>
        <taxon>Bacillati</taxon>
        <taxon>Bacillota</taxon>
        <taxon>Clostridia</taxon>
        <taxon>Lachnospirales</taxon>
        <taxon>Lachnospiraceae</taxon>
        <taxon>Hominiventricola</taxon>
    </lineage>
</organism>
<dbReference type="AlphaFoldDB" id="A0AAE3A7W3"/>
<dbReference type="InterPro" id="IPR033880">
    <property type="entry name" value="SPFH_YdjI"/>
</dbReference>
<evidence type="ECO:0000259" key="2">
    <source>
        <dbReference type="Pfam" id="PF13421"/>
    </source>
</evidence>
<evidence type="ECO:0000313" key="3">
    <source>
        <dbReference type="EMBL" id="MCC2126207.1"/>
    </source>
</evidence>
<dbReference type="InterPro" id="IPR036013">
    <property type="entry name" value="Band_7/SPFH_dom_sf"/>
</dbReference>
<gene>
    <name evidence="3" type="ORF">LKD36_08440</name>
</gene>
<dbReference type="PANTHER" id="PTHR37826:SF2">
    <property type="entry name" value="ZINC-RIBBON DOMAIN-CONTAINING PROTEIN"/>
    <property type="match status" value="1"/>
</dbReference>
<dbReference type="CDD" id="cd03408">
    <property type="entry name" value="SPFH_like_u1"/>
    <property type="match status" value="1"/>
</dbReference>
<feature type="region of interest" description="Disordered" evidence="1">
    <location>
        <begin position="339"/>
        <end position="361"/>
    </location>
</feature>
<comment type="caution">
    <text evidence="3">The sequence shown here is derived from an EMBL/GenBank/DDBJ whole genome shotgun (WGS) entry which is preliminary data.</text>
</comment>
<protein>
    <submittedName>
        <fullName evidence="3">SPFH domain-containing protein</fullName>
    </submittedName>
</protein>
<proteinExistence type="predicted"/>